<evidence type="ECO:0000259" key="4">
    <source>
        <dbReference type="Pfam" id="PF13439"/>
    </source>
</evidence>
<proteinExistence type="predicted"/>
<dbReference type="EMBL" id="JNVU01000012">
    <property type="protein sequence ID" value="KEI45501.1"/>
    <property type="molecule type" value="Genomic_DNA"/>
</dbReference>
<dbReference type="AlphaFoldDB" id="A0A073B1S3"/>
<accession>A0A073B1S3</accession>
<dbReference type="GO" id="GO:0016757">
    <property type="term" value="F:glycosyltransferase activity"/>
    <property type="evidence" value="ECO:0007669"/>
    <property type="project" value="UniProtKB-KW"/>
</dbReference>
<organism evidence="5 6">
    <name type="scientific">Saccharopolyspora rectivirgula</name>
    <dbReference type="NCBI Taxonomy" id="28042"/>
    <lineage>
        <taxon>Bacteria</taxon>
        <taxon>Bacillati</taxon>
        <taxon>Actinomycetota</taxon>
        <taxon>Actinomycetes</taxon>
        <taxon>Pseudonocardiales</taxon>
        <taxon>Pseudonocardiaceae</taxon>
        <taxon>Saccharopolyspora</taxon>
    </lineage>
</organism>
<evidence type="ECO:0000256" key="2">
    <source>
        <dbReference type="ARBA" id="ARBA00022679"/>
    </source>
</evidence>
<dbReference type="eggNOG" id="COG0438">
    <property type="taxonomic scope" value="Bacteria"/>
</dbReference>
<feature type="domain" description="Glycosyl transferase family 1" evidence="3">
    <location>
        <begin position="207"/>
        <end position="367"/>
    </location>
</feature>
<evidence type="ECO:0000313" key="6">
    <source>
        <dbReference type="Proteomes" id="UP000031419"/>
    </source>
</evidence>
<dbReference type="PANTHER" id="PTHR45947">
    <property type="entry name" value="SULFOQUINOVOSYL TRANSFERASE SQD2"/>
    <property type="match status" value="1"/>
</dbReference>
<keyword evidence="1" id="KW-0328">Glycosyltransferase</keyword>
<dbReference type="STRING" id="28042.GU90_03395"/>
<dbReference type="Gene3D" id="3.40.50.2000">
    <property type="entry name" value="Glycogen Phosphorylase B"/>
    <property type="match status" value="2"/>
</dbReference>
<dbReference type="InterPro" id="IPR001296">
    <property type="entry name" value="Glyco_trans_1"/>
</dbReference>
<evidence type="ECO:0000259" key="3">
    <source>
        <dbReference type="Pfam" id="PF00534"/>
    </source>
</evidence>
<feature type="domain" description="Glycosyltransferase subfamily 4-like N-terminal" evidence="4">
    <location>
        <begin position="24"/>
        <end position="201"/>
    </location>
</feature>
<evidence type="ECO:0000256" key="1">
    <source>
        <dbReference type="ARBA" id="ARBA00022676"/>
    </source>
</evidence>
<reference evidence="5 6" key="1">
    <citation type="submission" date="2014-06" db="EMBL/GenBank/DDBJ databases">
        <title>Saccharopolyspora rectivirgula DSM-43113 Genome sequencing.</title>
        <authorList>
            <person name="Barrera C."/>
            <person name="Millon L."/>
            <person name="Rognon B."/>
            <person name="Zaugg C."/>
            <person name="Monod M."/>
        </authorList>
    </citation>
    <scope>NUCLEOTIDE SEQUENCE [LARGE SCALE GENOMIC DNA]</scope>
    <source>
        <strain evidence="5 6">DSM 43113</strain>
    </source>
</reference>
<sequence length="411" mass="45391">MTSQPLNRRPLRIAVGAVTYPPDVNGAANFGHRLATGLAARGHDVHVICHSPDRAPRTEVIDGLTVHRVPSYGSPFHPTIRGMLPWQESGPAAELLDGIQPDVVHVQSHFFICRGLIDQARKRGIALVATNHFMPENIFGYFKVPSRLQRTVGRVLWRNLVKHYTKAQVVTAPTPRAVQLLTDNGFRAPAIPVSCGIDVERYRRRAQQFRRENPDPETRTVLFVGRLDEEKHIEDLLRAMSLLHCSAPTRLEIVGDGSRRADYERLAGELGIADRVHFAGFVSDEELLDAYARADLFCMPSIAELQSLATMEAMSAGTPVVLADAMALPHLVRHGENGFLYPPRDVHALANAIDKVLVDRETIRRMGAVSEEIVAQHDINAVLAQFESIYHYAMDPSGSIGPEALSTPLAS</sequence>
<dbReference type="OrthoDB" id="9802525at2"/>
<dbReference type="Proteomes" id="UP000031419">
    <property type="component" value="Unassembled WGS sequence"/>
</dbReference>
<protein>
    <submittedName>
        <fullName evidence="5">Glycosyl transferase family 1</fullName>
    </submittedName>
</protein>
<dbReference type="SUPFAM" id="SSF53756">
    <property type="entry name" value="UDP-Glycosyltransferase/glycogen phosphorylase"/>
    <property type="match status" value="1"/>
</dbReference>
<evidence type="ECO:0000313" key="5">
    <source>
        <dbReference type="EMBL" id="KEI45501.1"/>
    </source>
</evidence>
<dbReference type="GO" id="GO:1901137">
    <property type="term" value="P:carbohydrate derivative biosynthetic process"/>
    <property type="evidence" value="ECO:0007669"/>
    <property type="project" value="UniProtKB-ARBA"/>
</dbReference>
<name>A0A073B1S3_9PSEU</name>
<dbReference type="PANTHER" id="PTHR45947:SF3">
    <property type="entry name" value="SULFOQUINOVOSYL TRANSFERASE SQD2"/>
    <property type="match status" value="1"/>
</dbReference>
<dbReference type="RefSeq" id="WP_029720790.1">
    <property type="nucleotide sequence ID" value="NZ_JAJUIW010000022.1"/>
</dbReference>
<keyword evidence="2 5" id="KW-0808">Transferase</keyword>
<gene>
    <name evidence="5" type="ORF">GU90_03395</name>
</gene>
<dbReference type="Pfam" id="PF00534">
    <property type="entry name" value="Glycos_transf_1"/>
    <property type="match status" value="1"/>
</dbReference>
<comment type="caution">
    <text evidence="5">The sequence shown here is derived from an EMBL/GenBank/DDBJ whole genome shotgun (WGS) entry which is preliminary data.</text>
</comment>
<dbReference type="Pfam" id="PF13439">
    <property type="entry name" value="Glyco_transf_4"/>
    <property type="match status" value="1"/>
</dbReference>
<dbReference type="InterPro" id="IPR028098">
    <property type="entry name" value="Glyco_trans_4-like_N"/>
</dbReference>
<keyword evidence="6" id="KW-1185">Reference proteome</keyword>
<dbReference type="InterPro" id="IPR050194">
    <property type="entry name" value="Glycosyltransferase_grp1"/>
</dbReference>